<feature type="transmembrane region" description="Helical" evidence="7">
    <location>
        <begin position="196"/>
        <end position="218"/>
    </location>
</feature>
<evidence type="ECO:0000256" key="5">
    <source>
        <dbReference type="ARBA" id="ARBA00022989"/>
    </source>
</evidence>
<dbReference type="InterPro" id="IPR050367">
    <property type="entry name" value="APC_superfamily"/>
</dbReference>
<keyword evidence="6 7" id="KW-0472">Membrane</keyword>
<dbReference type="Pfam" id="PF13520">
    <property type="entry name" value="AA_permease_2"/>
    <property type="match status" value="1"/>
</dbReference>
<dbReference type="AlphaFoldDB" id="A0A179CR71"/>
<sequence length="471" mass="52973">MPWPVLAFLDFVVIVGFDDILYPLQNQGLSVVFNWVLIILLFALPYEMVVAQLGSTFDSEQDGGLASWMRRSTHSDFLGYCTAWIFWASCMPYIVDVANSAVVSISWMILGNDSLNSLMSNTMFGLLTFAIIFVFILGQNLIKNSLEIISAIAALSMFLMTMLFVGMTGWAVLHGAKIATHPFNLKAFIPTFDAKYWSSTGLLMFAAAGAEVAVPYISKLRNPNRELPKAMILLAILTSCLTVLGTLALAMFFNANHLPHDLKMNGSYYAFQLLGQRMGWGKSLMYIFAVVQALYMFAQLAVFLDAVSWVLAGDTDEKYMPKWMLKRDKNGRPIHSYYLTAGVCLFLLLMSGTLPDINSVFNWLLNLNGIVNPFKNCFIFIAFIMVRLHQEEFNSGFVFVKNRTRALIVGWFCLLLSFTCAMMAFLPQEVSFGTHAWNSQLLMNIFTVIVLFGLGLIFPLLAKLERRHQTE</sequence>
<evidence type="ECO:0000256" key="7">
    <source>
        <dbReference type="SAM" id="Phobius"/>
    </source>
</evidence>
<evidence type="ECO:0000256" key="2">
    <source>
        <dbReference type="ARBA" id="ARBA00022448"/>
    </source>
</evidence>
<evidence type="ECO:0000256" key="6">
    <source>
        <dbReference type="ARBA" id="ARBA00023136"/>
    </source>
</evidence>
<dbReference type="Proteomes" id="UP000078520">
    <property type="component" value="Unassembled WGS sequence"/>
</dbReference>
<keyword evidence="3" id="KW-1003">Cell membrane</keyword>
<feature type="transmembrane region" description="Helical" evidence="7">
    <location>
        <begin position="230"/>
        <end position="253"/>
    </location>
</feature>
<dbReference type="InterPro" id="IPR002293">
    <property type="entry name" value="AA/rel_permease1"/>
</dbReference>
<feature type="transmembrane region" description="Helical" evidence="7">
    <location>
        <begin position="149"/>
        <end position="176"/>
    </location>
</feature>
<organism evidence="8 9">
    <name type="scientific">Ligilactobacillus aviarius</name>
    <dbReference type="NCBI Taxonomy" id="1606"/>
    <lineage>
        <taxon>Bacteria</taxon>
        <taxon>Bacillati</taxon>
        <taxon>Bacillota</taxon>
        <taxon>Bacilli</taxon>
        <taxon>Lactobacillales</taxon>
        <taxon>Lactobacillaceae</taxon>
        <taxon>Ligilactobacillus</taxon>
    </lineage>
</organism>
<dbReference type="RefSeq" id="WP_064208767.1">
    <property type="nucleotide sequence ID" value="NZ_CANCWJ010000001.1"/>
</dbReference>
<dbReference type="PIRSF" id="PIRSF006060">
    <property type="entry name" value="AA_transporter"/>
    <property type="match status" value="1"/>
</dbReference>
<feature type="transmembrane region" description="Helical" evidence="7">
    <location>
        <begin position="334"/>
        <end position="354"/>
    </location>
</feature>
<feature type="transmembrane region" description="Helical" evidence="7">
    <location>
        <begin position="77"/>
        <end position="95"/>
    </location>
</feature>
<keyword evidence="5 7" id="KW-1133">Transmembrane helix</keyword>
<comment type="caution">
    <text evidence="8">The sequence shown here is derived from an EMBL/GenBank/DDBJ whole genome shotgun (WGS) entry which is preliminary data.</text>
</comment>
<feature type="transmembrane region" description="Helical" evidence="7">
    <location>
        <begin position="28"/>
        <end position="46"/>
    </location>
</feature>
<evidence type="ECO:0000313" key="8">
    <source>
        <dbReference type="EMBL" id="OAQ08000.1"/>
    </source>
</evidence>
<feature type="transmembrane region" description="Helical" evidence="7">
    <location>
        <begin position="284"/>
        <end position="313"/>
    </location>
</feature>
<feature type="transmembrane region" description="Helical" evidence="7">
    <location>
        <begin position="360"/>
        <end position="386"/>
    </location>
</feature>
<dbReference type="GO" id="GO:0022857">
    <property type="term" value="F:transmembrane transporter activity"/>
    <property type="evidence" value="ECO:0007669"/>
    <property type="project" value="InterPro"/>
</dbReference>
<evidence type="ECO:0000256" key="3">
    <source>
        <dbReference type="ARBA" id="ARBA00022475"/>
    </source>
</evidence>
<accession>A0A179CR71</accession>
<comment type="subcellular location">
    <subcellularLocation>
        <location evidence="1">Cell membrane</location>
        <topology evidence="1">Multi-pass membrane protein</topology>
    </subcellularLocation>
</comment>
<keyword evidence="4 7" id="KW-0812">Transmembrane</keyword>
<evidence type="ECO:0000256" key="4">
    <source>
        <dbReference type="ARBA" id="ARBA00022692"/>
    </source>
</evidence>
<name>A0A179CR71_9LACO</name>
<keyword evidence="2" id="KW-0813">Transport</keyword>
<dbReference type="GO" id="GO:0005886">
    <property type="term" value="C:plasma membrane"/>
    <property type="evidence" value="ECO:0007669"/>
    <property type="project" value="UniProtKB-SubCell"/>
</dbReference>
<dbReference type="EMBL" id="LVKI01000019">
    <property type="protein sequence ID" value="OAQ08000.1"/>
    <property type="molecule type" value="Genomic_DNA"/>
</dbReference>
<protein>
    <submittedName>
        <fullName evidence="8">Amino acid permease</fullName>
    </submittedName>
</protein>
<feature type="transmembrane region" description="Helical" evidence="7">
    <location>
        <begin position="406"/>
        <end position="426"/>
    </location>
</feature>
<evidence type="ECO:0000313" key="9">
    <source>
        <dbReference type="Proteomes" id="UP000078520"/>
    </source>
</evidence>
<feature type="transmembrane region" description="Helical" evidence="7">
    <location>
        <begin position="441"/>
        <end position="462"/>
    </location>
</feature>
<proteinExistence type="predicted"/>
<evidence type="ECO:0000256" key="1">
    <source>
        <dbReference type="ARBA" id="ARBA00004651"/>
    </source>
</evidence>
<dbReference type="OrthoDB" id="92719at2"/>
<feature type="transmembrane region" description="Helical" evidence="7">
    <location>
        <begin position="115"/>
        <end position="137"/>
    </location>
</feature>
<reference evidence="9" key="1">
    <citation type="submission" date="2016-03" db="EMBL/GenBank/DDBJ databases">
        <authorList>
            <person name="Johnson T.J."/>
            <person name="Youmans B."/>
            <person name="Case K."/>
            <person name="Noll S."/>
        </authorList>
    </citation>
    <scope>NUCLEOTIDE SEQUENCE [LARGE SCALE GENOMIC DNA]</scope>
    <source>
        <strain evidence="9">UMNLAv8</strain>
    </source>
</reference>
<dbReference type="PANTHER" id="PTHR42770:SF15">
    <property type="entry name" value="GLUTAMATE_GAMMA-AMINOBUTYRATE ANTIPORTER-RELATED"/>
    <property type="match status" value="1"/>
</dbReference>
<dbReference type="PANTHER" id="PTHR42770">
    <property type="entry name" value="AMINO ACID TRANSPORTER-RELATED"/>
    <property type="match status" value="1"/>
</dbReference>
<dbReference type="Gene3D" id="1.20.1740.10">
    <property type="entry name" value="Amino acid/polyamine transporter I"/>
    <property type="match status" value="1"/>
</dbReference>
<gene>
    <name evidence="8" type="ORF">A3O14_05075</name>
</gene>